<dbReference type="SMART" id="SM00248">
    <property type="entry name" value="ANK"/>
    <property type="match status" value="5"/>
</dbReference>
<keyword evidence="4" id="KW-0732">Signal</keyword>
<evidence type="ECO:0000256" key="1">
    <source>
        <dbReference type="ARBA" id="ARBA00022737"/>
    </source>
</evidence>
<evidence type="ECO:0000313" key="5">
    <source>
        <dbReference type="EMBL" id="BAU57857.1"/>
    </source>
</evidence>
<dbReference type="Gene3D" id="1.25.40.20">
    <property type="entry name" value="Ankyrin repeat-containing domain"/>
    <property type="match status" value="3"/>
</dbReference>
<dbReference type="InterPro" id="IPR036770">
    <property type="entry name" value="Ankyrin_rpt-contain_sf"/>
</dbReference>
<dbReference type="Proteomes" id="UP000218890">
    <property type="component" value="Chromosome"/>
</dbReference>
<dbReference type="Pfam" id="PF13857">
    <property type="entry name" value="Ank_5"/>
    <property type="match status" value="1"/>
</dbReference>
<feature type="repeat" description="ANK" evidence="3">
    <location>
        <begin position="95"/>
        <end position="127"/>
    </location>
</feature>
<dbReference type="KEGG" id="hhk:HH1059_11640"/>
<feature type="signal peptide" evidence="4">
    <location>
        <begin position="1"/>
        <end position="27"/>
    </location>
</feature>
<name>A0A0X8XA59_HALHR</name>
<keyword evidence="2 3" id="KW-0040">ANK repeat</keyword>
<dbReference type="AlphaFoldDB" id="A0A0X8XA59"/>
<dbReference type="Pfam" id="PF12796">
    <property type="entry name" value="Ank_2"/>
    <property type="match status" value="1"/>
</dbReference>
<feature type="repeat" description="ANK" evidence="3">
    <location>
        <begin position="61"/>
        <end position="93"/>
    </location>
</feature>
<evidence type="ECO:0000256" key="2">
    <source>
        <dbReference type="ARBA" id="ARBA00023043"/>
    </source>
</evidence>
<dbReference type="InterPro" id="IPR002110">
    <property type="entry name" value="Ankyrin_rpt"/>
</dbReference>
<dbReference type="EMBL" id="AP017372">
    <property type="protein sequence ID" value="BAU57857.1"/>
    <property type="molecule type" value="Genomic_DNA"/>
</dbReference>
<protein>
    <submittedName>
        <fullName evidence="5">Uncharacterized protein</fullName>
    </submittedName>
</protein>
<dbReference type="PRINTS" id="PR01415">
    <property type="entry name" value="ANKYRIN"/>
</dbReference>
<accession>A0A0X8XA59</accession>
<evidence type="ECO:0000313" key="6">
    <source>
        <dbReference type="Proteomes" id="UP000218890"/>
    </source>
</evidence>
<gene>
    <name evidence="5" type="ORF">HH1059_11640</name>
</gene>
<dbReference type="GO" id="GO:0004842">
    <property type="term" value="F:ubiquitin-protein transferase activity"/>
    <property type="evidence" value="ECO:0007669"/>
    <property type="project" value="TreeGrafter"/>
</dbReference>
<evidence type="ECO:0000256" key="3">
    <source>
        <dbReference type="PROSITE-ProRule" id="PRU00023"/>
    </source>
</evidence>
<feature type="repeat" description="ANK" evidence="3">
    <location>
        <begin position="161"/>
        <end position="193"/>
    </location>
</feature>
<dbReference type="PANTHER" id="PTHR24171:SF8">
    <property type="entry name" value="BRCA1-ASSOCIATED RING DOMAIN PROTEIN 1"/>
    <property type="match status" value="1"/>
</dbReference>
<dbReference type="SUPFAM" id="SSF48403">
    <property type="entry name" value="Ankyrin repeat"/>
    <property type="match status" value="1"/>
</dbReference>
<keyword evidence="1" id="KW-0677">Repeat</keyword>
<feature type="repeat" description="ANK" evidence="3">
    <location>
        <begin position="128"/>
        <end position="160"/>
    </location>
</feature>
<dbReference type="PROSITE" id="PS50088">
    <property type="entry name" value="ANK_REPEAT"/>
    <property type="match status" value="5"/>
</dbReference>
<reference evidence="5" key="1">
    <citation type="submission" date="2016-02" db="EMBL/GenBank/DDBJ databases">
        <title>Halorhodospira halochloris DSM-1059 complete genome, version 2.</title>
        <authorList>
            <person name="Tsukatani Y."/>
        </authorList>
    </citation>
    <scope>NUCLEOTIDE SEQUENCE</scope>
    <source>
        <strain evidence="5">DSM 1059</strain>
    </source>
</reference>
<feature type="chain" id="PRO_5007071621" evidence="4">
    <location>
        <begin position="28"/>
        <end position="260"/>
    </location>
</feature>
<sequence length="260" mass="27413">MRIGKVCRASLLGWGLGLLLASSAALANPQEELVHAAIDGGPDDIAAAVENGADVNEPHEGGWTALMIAAELNDADVVKKLIDEGADVSVQREASGFSALMIAAEHNDAEVVQALLDAGADTEMRDNEDWTALMLAAAWNDPEVVEVLLDGGADIDARSDGGGTALIFAARNNNAAMVEALIEGGADVNARNEWGFTSLMAASYANEPGVVSSLIEAGADPTLTDRHDQTAADWGRRNSRVHDTQVYYAMRDAEEEVQEE</sequence>
<dbReference type="PANTHER" id="PTHR24171">
    <property type="entry name" value="ANKYRIN REPEAT DOMAIN-CONTAINING PROTEIN 39-RELATED"/>
    <property type="match status" value="1"/>
</dbReference>
<dbReference type="GO" id="GO:0085020">
    <property type="term" value="P:protein K6-linked ubiquitination"/>
    <property type="evidence" value="ECO:0007669"/>
    <property type="project" value="TreeGrafter"/>
</dbReference>
<evidence type="ECO:0000256" key="4">
    <source>
        <dbReference type="SAM" id="SignalP"/>
    </source>
</evidence>
<dbReference type="PROSITE" id="PS50297">
    <property type="entry name" value="ANK_REP_REGION"/>
    <property type="match status" value="4"/>
</dbReference>
<organism evidence="5 6">
    <name type="scientific">Halorhodospira halochloris</name>
    <name type="common">Ectothiorhodospira halochloris</name>
    <dbReference type="NCBI Taxonomy" id="1052"/>
    <lineage>
        <taxon>Bacteria</taxon>
        <taxon>Pseudomonadati</taxon>
        <taxon>Pseudomonadota</taxon>
        <taxon>Gammaproteobacteria</taxon>
        <taxon>Chromatiales</taxon>
        <taxon>Ectothiorhodospiraceae</taxon>
        <taxon>Halorhodospira</taxon>
    </lineage>
</organism>
<feature type="repeat" description="ANK" evidence="3">
    <location>
        <begin position="194"/>
        <end position="226"/>
    </location>
</feature>
<keyword evidence="6" id="KW-1185">Reference proteome</keyword>
<dbReference type="OrthoDB" id="5787340at2"/>
<dbReference type="RefSeq" id="WP_096409188.1">
    <property type="nucleotide sequence ID" value="NZ_AP017372.2"/>
</dbReference>
<proteinExistence type="predicted"/>